<protein>
    <submittedName>
        <fullName evidence="1">YlbF family regulator</fullName>
    </submittedName>
</protein>
<accession>A0A9D1RGF7</accession>
<dbReference type="InterPro" id="IPR010368">
    <property type="entry name" value="Com_YlbF"/>
</dbReference>
<dbReference type="Pfam" id="PF06133">
    <property type="entry name" value="Com_YlbF"/>
    <property type="match status" value="1"/>
</dbReference>
<dbReference type="InterPro" id="IPR023378">
    <property type="entry name" value="YheA/YmcA-like_dom_sf"/>
</dbReference>
<dbReference type="EMBL" id="DXGE01000027">
    <property type="protein sequence ID" value="HIW86126.1"/>
    <property type="molecule type" value="Genomic_DNA"/>
</dbReference>
<reference evidence="1" key="2">
    <citation type="submission" date="2021-04" db="EMBL/GenBank/DDBJ databases">
        <authorList>
            <person name="Gilroy R."/>
        </authorList>
    </citation>
    <scope>NUCLEOTIDE SEQUENCE</scope>
    <source>
        <strain evidence="1">421</strain>
    </source>
</reference>
<sequence>MSLENALRELGKEIQKDARFKALQDAAAKNDADADLQEKMKQLQLYSLQYQQETGKGDDADNAKIEQLQADYQNLYEEIMKNENMEVYSAAASQMEEMAQYISKMIGLFFDGEDPETCQLPDESCTHDCSTCGGSCGY</sequence>
<reference evidence="1" key="1">
    <citation type="journal article" date="2021" name="PeerJ">
        <title>Extensive microbial diversity within the chicken gut microbiome revealed by metagenomics and culture.</title>
        <authorList>
            <person name="Gilroy R."/>
            <person name="Ravi A."/>
            <person name="Getino M."/>
            <person name="Pursley I."/>
            <person name="Horton D.L."/>
            <person name="Alikhan N.F."/>
            <person name="Baker D."/>
            <person name="Gharbi K."/>
            <person name="Hall N."/>
            <person name="Watson M."/>
            <person name="Adriaenssens E.M."/>
            <person name="Foster-Nyarko E."/>
            <person name="Jarju S."/>
            <person name="Secka A."/>
            <person name="Antonio M."/>
            <person name="Oren A."/>
            <person name="Chaudhuri R.R."/>
            <person name="La Ragione R."/>
            <person name="Hildebrand F."/>
            <person name="Pallen M.J."/>
        </authorList>
    </citation>
    <scope>NUCLEOTIDE SEQUENCE</scope>
    <source>
        <strain evidence="1">421</strain>
    </source>
</reference>
<evidence type="ECO:0000313" key="1">
    <source>
        <dbReference type="EMBL" id="HIW86126.1"/>
    </source>
</evidence>
<evidence type="ECO:0000313" key="2">
    <source>
        <dbReference type="Proteomes" id="UP000824205"/>
    </source>
</evidence>
<dbReference type="SUPFAM" id="SSF158622">
    <property type="entry name" value="YheA/YmcA-like"/>
    <property type="match status" value="1"/>
</dbReference>
<dbReference type="Proteomes" id="UP000824205">
    <property type="component" value="Unassembled WGS sequence"/>
</dbReference>
<proteinExistence type="predicted"/>
<organism evidence="1 2">
    <name type="scientific">Candidatus Eubacterium faecipullorum</name>
    <dbReference type="NCBI Taxonomy" id="2838571"/>
    <lineage>
        <taxon>Bacteria</taxon>
        <taxon>Bacillati</taxon>
        <taxon>Bacillota</taxon>
        <taxon>Clostridia</taxon>
        <taxon>Eubacteriales</taxon>
        <taxon>Eubacteriaceae</taxon>
        <taxon>Eubacterium</taxon>
    </lineage>
</organism>
<dbReference type="Gene3D" id="1.20.1500.10">
    <property type="entry name" value="YheA/YmcA-like"/>
    <property type="match status" value="1"/>
</dbReference>
<name>A0A9D1RGF7_9FIRM</name>
<dbReference type="AlphaFoldDB" id="A0A9D1RGF7"/>
<comment type="caution">
    <text evidence="1">The sequence shown here is derived from an EMBL/GenBank/DDBJ whole genome shotgun (WGS) entry which is preliminary data.</text>
</comment>
<gene>
    <name evidence="1" type="ORF">IAA48_06470</name>
</gene>